<dbReference type="EMBL" id="PJMY01000003">
    <property type="protein sequence ID" value="PKV90406.1"/>
    <property type="molecule type" value="Genomic_DNA"/>
</dbReference>
<keyword evidence="1" id="KW-0472">Membrane</keyword>
<feature type="transmembrane region" description="Helical" evidence="1">
    <location>
        <begin position="193"/>
        <end position="211"/>
    </location>
</feature>
<evidence type="ECO:0000259" key="2">
    <source>
        <dbReference type="Pfam" id="PF01569"/>
    </source>
</evidence>
<organism evidence="3 4">
    <name type="scientific">Amycolatopsis echigonensis</name>
    <dbReference type="NCBI Taxonomy" id="2576905"/>
    <lineage>
        <taxon>Bacteria</taxon>
        <taxon>Bacillati</taxon>
        <taxon>Actinomycetota</taxon>
        <taxon>Actinomycetes</taxon>
        <taxon>Pseudonocardiales</taxon>
        <taxon>Pseudonocardiaceae</taxon>
        <taxon>Amycolatopsis</taxon>
    </lineage>
</organism>
<feature type="domain" description="Phosphatidic acid phosphatase type 2/haloperoxidase" evidence="2">
    <location>
        <begin position="141"/>
        <end position="209"/>
    </location>
</feature>
<name>A0A2N3W954_9PSEU</name>
<sequence length="222" mass="23194">MSPIALCPSALQCRTEDPHAARTVTRLRLVTARRNLALFAALSALATLVLGLLVAPYAPGAVDRWADRSASTLSPHLLNLLVLPTEPYVLIPAAAVIAGICLYRRNRVDALLAVAGPLVAIALNSWALKPAFDRWKGGTLVYPSGHTVSLIAVLTVVVLLVRFKAVAIAVGAVLVCCAAVGMIGLGYHYLTDIAGGACFAPAVVTAMRAALSPRRAREPSTG</sequence>
<feature type="transmembrane region" description="Helical" evidence="1">
    <location>
        <begin position="78"/>
        <end position="103"/>
    </location>
</feature>
<keyword evidence="1" id="KW-1133">Transmembrane helix</keyword>
<dbReference type="SUPFAM" id="SSF48317">
    <property type="entry name" value="Acid phosphatase/Vanadium-dependent haloperoxidase"/>
    <property type="match status" value="1"/>
</dbReference>
<dbReference type="InterPro" id="IPR000326">
    <property type="entry name" value="PAP2/HPO"/>
</dbReference>
<keyword evidence="1" id="KW-0812">Transmembrane</keyword>
<proteinExistence type="predicted"/>
<dbReference type="Pfam" id="PF01569">
    <property type="entry name" value="PAP2"/>
    <property type="match status" value="1"/>
</dbReference>
<dbReference type="Gene3D" id="1.20.144.10">
    <property type="entry name" value="Phosphatidic acid phosphatase type 2/haloperoxidase"/>
    <property type="match status" value="1"/>
</dbReference>
<dbReference type="OrthoDB" id="4571073at2"/>
<evidence type="ECO:0000256" key="1">
    <source>
        <dbReference type="SAM" id="Phobius"/>
    </source>
</evidence>
<feature type="transmembrane region" description="Helical" evidence="1">
    <location>
        <begin position="36"/>
        <end position="58"/>
    </location>
</feature>
<protein>
    <submittedName>
        <fullName evidence="3">PAP2 superfamily protein</fullName>
    </submittedName>
</protein>
<feature type="transmembrane region" description="Helical" evidence="1">
    <location>
        <begin position="110"/>
        <end position="128"/>
    </location>
</feature>
<feature type="transmembrane region" description="Helical" evidence="1">
    <location>
        <begin position="168"/>
        <end position="187"/>
    </location>
</feature>
<feature type="transmembrane region" description="Helical" evidence="1">
    <location>
        <begin position="140"/>
        <end position="161"/>
    </location>
</feature>
<keyword evidence="4" id="KW-1185">Reference proteome</keyword>
<dbReference type="AlphaFoldDB" id="A0A2N3W954"/>
<gene>
    <name evidence="3" type="ORF">ATK30_1152</name>
</gene>
<comment type="caution">
    <text evidence="3">The sequence shown here is derived from an EMBL/GenBank/DDBJ whole genome shotgun (WGS) entry which is preliminary data.</text>
</comment>
<accession>A0A2N3W954</accession>
<reference evidence="3 4" key="1">
    <citation type="submission" date="2017-12" db="EMBL/GenBank/DDBJ databases">
        <title>Sequencing the genomes of 1000 Actinobacteria strains.</title>
        <authorList>
            <person name="Klenk H.-P."/>
        </authorList>
    </citation>
    <scope>NUCLEOTIDE SEQUENCE [LARGE SCALE GENOMIC DNA]</scope>
    <source>
        <strain evidence="3 4">DSM 45165</strain>
    </source>
</reference>
<evidence type="ECO:0000313" key="3">
    <source>
        <dbReference type="EMBL" id="PKV90406.1"/>
    </source>
</evidence>
<dbReference type="InterPro" id="IPR036938">
    <property type="entry name" value="PAP2/HPO_sf"/>
</dbReference>
<evidence type="ECO:0000313" key="4">
    <source>
        <dbReference type="Proteomes" id="UP000233750"/>
    </source>
</evidence>
<dbReference type="Proteomes" id="UP000233750">
    <property type="component" value="Unassembled WGS sequence"/>
</dbReference>